<dbReference type="InterPro" id="IPR056813">
    <property type="entry name" value="GIL1_IRKI_C"/>
</dbReference>
<protein>
    <recommendedName>
        <fullName evidence="7">DUF641 domain-containing protein</fullName>
    </recommendedName>
</protein>
<keyword evidence="6" id="KW-1185">Reference proteome</keyword>
<dbReference type="PANTHER" id="PTHR31161">
    <property type="entry name" value="PROTEIN GRAVITROPIC IN THE LIGHT 1"/>
    <property type="match status" value="1"/>
</dbReference>
<gene>
    <name evidence="5" type="ORF">Fot_45000</name>
</gene>
<evidence type="ECO:0000259" key="3">
    <source>
        <dbReference type="Pfam" id="PF04859"/>
    </source>
</evidence>
<evidence type="ECO:0000256" key="1">
    <source>
        <dbReference type="SAM" id="Coils"/>
    </source>
</evidence>
<keyword evidence="1" id="KW-0175">Coiled coil</keyword>
<dbReference type="Pfam" id="PF24994">
    <property type="entry name" value="GIL1_IRKI_C"/>
    <property type="match status" value="1"/>
</dbReference>
<comment type="caution">
    <text evidence="5">The sequence shown here is derived from an EMBL/GenBank/DDBJ whole genome shotgun (WGS) entry which is preliminary data.</text>
</comment>
<reference evidence="6" key="1">
    <citation type="submission" date="2024-07" db="EMBL/GenBank/DDBJ databases">
        <title>Two chromosome-level genome assemblies of Korean endemic species Abeliophyllum distichum and Forsythia ovata (Oleaceae).</title>
        <authorList>
            <person name="Jang H."/>
        </authorList>
    </citation>
    <scope>NUCLEOTIDE SEQUENCE [LARGE SCALE GENOMIC DNA]</scope>
</reference>
<feature type="coiled-coil region" evidence="1">
    <location>
        <begin position="155"/>
        <end position="189"/>
    </location>
</feature>
<evidence type="ECO:0008006" key="7">
    <source>
        <dbReference type="Google" id="ProtNLM"/>
    </source>
</evidence>
<organism evidence="5 6">
    <name type="scientific">Forsythia ovata</name>
    <dbReference type="NCBI Taxonomy" id="205694"/>
    <lineage>
        <taxon>Eukaryota</taxon>
        <taxon>Viridiplantae</taxon>
        <taxon>Streptophyta</taxon>
        <taxon>Embryophyta</taxon>
        <taxon>Tracheophyta</taxon>
        <taxon>Spermatophyta</taxon>
        <taxon>Magnoliopsida</taxon>
        <taxon>eudicotyledons</taxon>
        <taxon>Gunneridae</taxon>
        <taxon>Pentapetalae</taxon>
        <taxon>asterids</taxon>
        <taxon>lamiids</taxon>
        <taxon>Lamiales</taxon>
        <taxon>Oleaceae</taxon>
        <taxon>Forsythieae</taxon>
        <taxon>Forsythia</taxon>
    </lineage>
</organism>
<evidence type="ECO:0000259" key="4">
    <source>
        <dbReference type="Pfam" id="PF24994"/>
    </source>
</evidence>
<proteinExistence type="predicted"/>
<feature type="compositionally biased region" description="Basic and acidic residues" evidence="2">
    <location>
        <begin position="37"/>
        <end position="47"/>
    </location>
</feature>
<evidence type="ECO:0000256" key="2">
    <source>
        <dbReference type="SAM" id="MobiDB-lite"/>
    </source>
</evidence>
<feature type="domain" description="DUF641" evidence="3">
    <location>
        <begin position="64"/>
        <end position="189"/>
    </location>
</feature>
<accession>A0ABD1R614</accession>
<dbReference type="Proteomes" id="UP001604277">
    <property type="component" value="Unassembled WGS sequence"/>
</dbReference>
<sequence length="451" mass="51266">MDSVKQSTAIPSKNRLSRTFAKVLHIRALTGIAPDDEIQKKTNDHLKSSRVPSSDDEDESVRDSAVKEAFLAKLFAGISAVKAAYAELQFAQSPYDADGIQSADQILVLELKNLSELKQCYLKKQLDTTICPEKTLVLAEIKEQKCLLQTYEILSKKLDSQLKLKNSEIMFLEEKLAEVDTDNKLLEKRLKSSGQLGMPEDIHLSGLSPSHFITCFRQTVKSIRGFVWLLIREMESSGWDLEAAASSIEHGVVFWKQNHNCFAFESFVCKEIFDGFSYPNFLIRKESLPEQKERRRLFFDRFMELKSVRPADYLAWKPKSAFAMFCRSKYLALVHPKLEASLFDNLDQRNLVNLGECPETPFFLAFAEMAKRVWLLHCLALSFDYEVSIFQVTNGARFSEVYMDSLSDEAFLLSDGTPQTDPRVAFTVVPGFTIGKTVIQCQVYLMNLACT</sequence>
<dbReference type="InterPro" id="IPR040225">
    <property type="entry name" value="GIL1-like"/>
</dbReference>
<feature type="domain" description="GIL1/IRKI C-terminal" evidence="4">
    <location>
        <begin position="389"/>
        <end position="444"/>
    </location>
</feature>
<name>A0ABD1R614_9LAMI</name>
<evidence type="ECO:0000313" key="5">
    <source>
        <dbReference type="EMBL" id="KAL2483556.1"/>
    </source>
</evidence>
<dbReference type="EMBL" id="JBFOLJ010000013">
    <property type="protein sequence ID" value="KAL2483556.1"/>
    <property type="molecule type" value="Genomic_DNA"/>
</dbReference>
<feature type="region of interest" description="Disordered" evidence="2">
    <location>
        <begin position="37"/>
        <end position="60"/>
    </location>
</feature>
<dbReference type="Pfam" id="PF04859">
    <property type="entry name" value="DUF641"/>
    <property type="match status" value="1"/>
</dbReference>
<dbReference type="InterPro" id="IPR006943">
    <property type="entry name" value="DUF641_pln"/>
</dbReference>
<dbReference type="AlphaFoldDB" id="A0ABD1R614"/>
<evidence type="ECO:0000313" key="6">
    <source>
        <dbReference type="Proteomes" id="UP001604277"/>
    </source>
</evidence>